<dbReference type="EMBL" id="JABMIG020000213">
    <property type="protein sequence ID" value="KAL3785616.1"/>
    <property type="molecule type" value="Genomic_DNA"/>
</dbReference>
<name>A0ABD3PE80_9STRA</name>
<proteinExistence type="predicted"/>
<reference evidence="1 2" key="1">
    <citation type="journal article" date="2020" name="G3 (Bethesda)">
        <title>Improved Reference Genome for Cyclotella cryptica CCMP332, a Model for Cell Wall Morphogenesis, Salinity Adaptation, and Lipid Production in Diatoms (Bacillariophyta).</title>
        <authorList>
            <person name="Roberts W.R."/>
            <person name="Downey K.M."/>
            <person name="Ruck E.C."/>
            <person name="Traller J.C."/>
            <person name="Alverson A.J."/>
        </authorList>
    </citation>
    <scope>NUCLEOTIDE SEQUENCE [LARGE SCALE GENOMIC DNA]</scope>
    <source>
        <strain evidence="1 2">CCMP332</strain>
    </source>
</reference>
<organism evidence="1 2">
    <name type="scientific">Cyclotella cryptica</name>
    <dbReference type="NCBI Taxonomy" id="29204"/>
    <lineage>
        <taxon>Eukaryota</taxon>
        <taxon>Sar</taxon>
        <taxon>Stramenopiles</taxon>
        <taxon>Ochrophyta</taxon>
        <taxon>Bacillariophyta</taxon>
        <taxon>Coscinodiscophyceae</taxon>
        <taxon>Thalassiosirophycidae</taxon>
        <taxon>Stephanodiscales</taxon>
        <taxon>Stephanodiscaceae</taxon>
        <taxon>Cyclotella</taxon>
    </lineage>
</organism>
<comment type="caution">
    <text evidence="1">The sequence shown here is derived from an EMBL/GenBank/DDBJ whole genome shotgun (WGS) entry which is preliminary data.</text>
</comment>
<dbReference type="AlphaFoldDB" id="A0ABD3PE80"/>
<evidence type="ECO:0000313" key="1">
    <source>
        <dbReference type="EMBL" id="KAL3785616.1"/>
    </source>
</evidence>
<keyword evidence="2" id="KW-1185">Reference proteome</keyword>
<evidence type="ECO:0000313" key="2">
    <source>
        <dbReference type="Proteomes" id="UP001516023"/>
    </source>
</evidence>
<gene>
    <name evidence="1" type="ORF">HJC23_004764</name>
</gene>
<accession>A0ABD3PE80</accession>
<protein>
    <submittedName>
        <fullName evidence="1">Uncharacterized protein</fullName>
    </submittedName>
</protein>
<dbReference type="Proteomes" id="UP001516023">
    <property type="component" value="Unassembled WGS sequence"/>
</dbReference>
<sequence>MTTSLSAKKSVSFSVTSQLKFMHYPSPMETYARWYDKDDSVRFRKVRVRDVMKCSTLVIAKKEQNSRLSEEDRVQFIGLEQDVSYNLKQNIHRIIKIRKSHVYRVLMEQERQRLFHDCCGEKLAHVSETSSKCSRAFAHRLAVSSMGGLY</sequence>